<evidence type="ECO:0000256" key="2">
    <source>
        <dbReference type="ARBA" id="ARBA00022679"/>
    </source>
</evidence>
<organism evidence="6 7">
    <name type="scientific">Paenibacillus tritici</name>
    <dbReference type="NCBI Taxonomy" id="1873425"/>
    <lineage>
        <taxon>Bacteria</taxon>
        <taxon>Bacillati</taxon>
        <taxon>Bacillota</taxon>
        <taxon>Bacilli</taxon>
        <taxon>Bacillales</taxon>
        <taxon>Paenibacillaceae</taxon>
        <taxon>Paenibacillus</taxon>
    </lineage>
</organism>
<protein>
    <recommendedName>
        <fullName evidence="1">[acyl-carrier-protein] S-malonyltransferase</fullName>
        <ecNumber evidence="1">2.3.1.39</ecNumber>
    </recommendedName>
</protein>
<accession>A0ABX2DSU3</accession>
<dbReference type="EC" id="2.3.1.39" evidence="1"/>
<dbReference type="Proteomes" id="UP000711047">
    <property type="component" value="Unassembled WGS sequence"/>
</dbReference>
<name>A0ABX2DSU3_9BACL</name>
<dbReference type="Pfam" id="PF00698">
    <property type="entry name" value="Acyl_transf_1"/>
    <property type="match status" value="1"/>
</dbReference>
<dbReference type="SUPFAM" id="SSF52151">
    <property type="entry name" value="FabD/lysophospholipase-like"/>
    <property type="match status" value="1"/>
</dbReference>
<evidence type="ECO:0000259" key="5">
    <source>
        <dbReference type="SMART" id="SM00827"/>
    </source>
</evidence>
<evidence type="ECO:0000256" key="4">
    <source>
        <dbReference type="ARBA" id="ARBA00048462"/>
    </source>
</evidence>
<dbReference type="InterPro" id="IPR001227">
    <property type="entry name" value="Ac_transferase_dom_sf"/>
</dbReference>
<dbReference type="SMART" id="SM00827">
    <property type="entry name" value="PKS_AT"/>
    <property type="match status" value="1"/>
</dbReference>
<comment type="catalytic activity">
    <reaction evidence="4">
        <text>holo-[ACP] + malonyl-CoA = malonyl-[ACP] + CoA</text>
        <dbReference type="Rhea" id="RHEA:41792"/>
        <dbReference type="Rhea" id="RHEA-COMP:9623"/>
        <dbReference type="Rhea" id="RHEA-COMP:9685"/>
        <dbReference type="ChEBI" id="CHEBI:57287"/>
        <dbReference type="ChEBI" id="CHEBI:57384"/>
        <dbReference type="ChEBI" id="CHEBI:64479"/>
        <dbReference type="ChEBI" id="CHEBI:78449"/>
        <dbReference type="EC" id="2.3.1.39"/>
    </reaction>
</comment>
<dbReference type="PANTHER" id="PTHR42681:SF1">
    <property type="entry name" value="MALONYL-COA-ACYL CARRIER PROTEIN TRANSACYLASE, MITOCHONDRIAL"/>
    <property type="match status" value="1"/>
</dbReference>
<evidence type="ECO:0000256" key="1">
    <source>
        <dbReference type="ARBA" id="ARBA00013258"/>
    </source>
</evidence>
<feature type="domain" description="Malonyl-CoA:ACP transacylase (MAT)" evidence="5">
    <location>
        <begin position="1"/>
        <end position="295"/>
    </location>
</feature>
<dbReference type="InterPro" id="IPR050858">
    <property type="entry name" value="Mal-CoA-ACP_Trans/PKS_FabD"/>
</dbReference>
<evidence type="ECO:0000256" key="3">
    <source>
        <dbReference type="ARBA" id="ARBA00023315"/>
    </source>
</evidence>
<evidence type="ECO:0000313" key="7">
    <source>
        <dbReference type="Proteomes" id="UP000711047"/>
    </source>
</evidence>
<dbReference type="PANTHER" id="PTHR42681">
    <property type="entry name" value="MALONYL-COA-ACYL CARRIER PROTEIN TRANSACYLASE, MITOCHONDRIAL"/>
    <property type="match status" value="1"/>
</dbReference>
<dbReference type="SUPFAM" id="SSF55048">
    <property type="entry name" value="Probable ACP-binding domain of malonyl-CoA ACP transacylase"/>
    <property type="match status" value="1"/>
</dbReference>
<sequence length="392" mass="43981">MSKELYEQYSIVRETFEEASDTLHMDMRQLCFDREEEEKLHKLEYSKPALVCSGIACYRVFAEETGLQPAATMGYSLGEYTALCCAGVISFKDTLEIVHKRALIINETTAGTEGTMAWVINLDCRKVEEICSEALSEGIVIYVSAVDAPAKTSISGTMASIQKVASRLEDSGGMVIPIPMSGPFHSLFMKEAADLLRGILDQYSFSKPRWEVVANWNALPYPDEIGSIKDNLSLQLIHPVRWRNSIEYLLTAGIDSVVELGPKTVLTYLTAINTDRLKSYSVDKPADVVTVRQALLLEQNDYLRVLKHSLAAVAATKNHNADMTNYVSAVSEPYQQIKGLYHDCNHQQRELTTPQIHDVLRTVNSILTAKGLPEDERIRRMRKVLCYKSLVY</sequence>
<dbReference type="InterPro" id="IPR014043">
    <property type="entry name" value="Acyl_transferase_dom"/>
</dbReference>
<proteinExistence type="predicted"/>
<comment type="caution">
    <text evidence="6">The sequence shown here is derived from an EMBL/GenBank/DDBJ whole genome shotgun (WGS) entry which is preliminary data.</text>
</comment>
<dbReference type="Gene3D" id="3.40.366.10">
    <property type="entry name" value="Malonyl-Coenzyme A Acyl Carrier Protein, domain 2"/>
    <property type="match status" value="1"/>
</dbReference>
<keyword evidence="3" id="KW-0012">Acyltransferase</keyword>
<evidence type="ECO:0000313" key="6">
    <source>
        <dbReference type="EMBL" id="NQX47756.1"/>
    </source>
</evidence>
<gene>
    <name evidence="6" type="ORF">HQN87_20745</name>
</gene>
<dbReference type="Gene3D" id="3.30.70.250">
    <property type="entry name" value="Malonyl-CoA ACP transacylase, ACP-binding"/>
    <property type="match status" value="1"/>
</dbReference>
<dbReference type="EMBL" id="JABMKX010000011">
    <property type="protein sequence ID" value="NQX47756.1"/>
    <property type="molecule type" value="Genomic_DNA"/>
</dbReference>
<dbReference type="InterPro" id="IPR016035">
    <property type="entry name" value="Acyl_Trfase/lysoPLipase"/>
</dbReference>
<keyword evidence="2" id="KW-0808">Transferase</keyword>
<reference evidence="6 7" key="1">
    <citation type="submission" date="2020-05" db="EMBL/GenBank/DDBJ databases">
        <title>Paenibacillus glebae, sp. nov., Paenibacillus humi sp. nov., Paenibacillus pedi sp. nov., Paenibacillus terrestris sp. nov. and Paenibacillus terricola sp. nov., isolated from a forest top soil sample.</title>
        <authorList>
            <person name="Qi S."/>
            <person name="Carlier A."/>
            <person name="Cnockaert M."/>
            <person name="Vandamme P."/>
        </authorList>
    </citation>
    <scope>NUCLEOTIDE SEQUENCE [LARGE SCALE GENOMIC DNA]</scope>
    <source>
        <strain evidence="6 7">LMG 29502</strain>
    </source>
</reference>
<dbReference type="InterPro" id="IPR016036">
    <property type="entry name" value="Malonyl_transacylase_ACP-bd"/>
</dbReference>
<keyword evidence="7" id="KW-1185">Reference proteome</keyword>